<dbReference type="InterPro" id="IPR000795">
    <property type="entry name" value="T_Tr_GTP-bd_dom"/>
</dbReference>
<reference evidence="4" key="4">
    <citation type="submission" date="2019-03" db="UniProtKB">
        <authorList>
            <consortium name="EnsemblPlants"/>
        </authorList>
    </citation>
    <scope>IDENTIFICATION</scope>
</reference>
<accession>A0A453C4S6</accession>
<keyword evidence="2" id="KW-0342">GTP-binding</keyword>
<reference evidence="5" key="1">
    <citation type="journal article" date="2014" name="Science">
        <title>Ancient hybridizations among the ancestral genomes of bread wheat.</title>
        <authorList>
            <consortium name="International Wheat Genome Sequencing Consortium,"/>
            <person name="Marcussen T."/>
            <person name="Sandve S.R."/>
            <person name="Heier L."/>
            <person name="Spannagl M."/>
            <person name="Pfeifer M."/>
            <person name="Jakobsen K.S."/>
            <person name="Wulff B.B."/>
            <person name="Steuernagel B."/>
            <person name="Mayer K.F."/>
            <person name="Olsen O.A."/>
        </authorList>
    </citation>
    <scope>NUCLEOTIDE SEQUENCE [LARGE SCALE GENOMIC DNA]</scope>
    <source>
        <strain evidence="5">cv. AL8/78</strain>
    </source>
</reference>
<dbReference type="STRING" id="200361.A0A453C4S6"/>
<keyword evidence="1" id="KW-0547">Nucleotide-binding</keyword>
<dbReference type="InterPro" id="IPR050100">
    <property type="entry name" value="TRAFAC_GTPase_members"/>
</dbReference>
<dbReference type="InterPro" id="IPR027417">
    <property type="entry name" value="P-loop_NTPase"/>
</dbReference>
<dbReference type="Gene3D" id="3.40.50.300">
    <property type="entry name" value="P-loop containing nucleotide triphosphate hydrolases"/>
    <property type="match status" value="1"/>
</dbReference>
<evidence type="ECO:0000313" key="4">
    <source>
        <dbReference type="EnsemblPlants" id="AET2Gv20733900.3"/>
    </source>
</evidence>
<sequence>CRQTKGTTILSRSFLANELETSFPCGRAGYYFVRGEERAFGTVYLIKVSRLSNLQAPHETMVKDKTHINIVVIGHGNSGKSTTTGHLVYELGGIDRRVIERFEDESAEMKKCGKYAWVLDKLKSERERDIAIDIALGKFETTKYNFSVLDITVTS</sequence>
<dbReference type="PANTHER" id="PTHR23115">
    <property type="entry name" value="TRANSLATION FACTOR"/>
    <property type="match status" value="1"/>
</dbReference>
<dbReference type="AlphaFoldDB" id="A0A453C4S6"/>
<dbReference type="Proteomes" id="UP000015105">
    <property type="component" value="Chromosome 2D"/>
</dbReference>
<evidence type="ECO:0000256" key="2">
    <source>
        <dbReference type="ARBA" id="ARBA00023134"/>
    </source>
</evidence>
<proteinExistence type="predicted"/>
<dbReference type="SUPFAM" id="SSF52540">
    <property type="entry name" value="P-loop containing nucleoside triphosphate hydrolases"/>
    <property type="match status" value="1"/>
</dbReference>
<evidence type="ECO:0000256" key="1">
    <source>
        <dbReference type="ARBA" id="ARBA00022741"/>
    </source>
</evidence>
<name>A0A453C4S6_AEGTS</name>
<evidence type="ECO:0000259" key="3">
    <source>
        <dbReference type="Pfam" id="PF00009"/>
    </source>
</evidence>
<feature type="domain" description="Tr-type G" evidence="3">
    <location>
        <begin position="65"/>
        <end position="150"/>
    </location>
</feature>
<dbReference type="Pfam" id="PF00009">
    <property type="entry name" value="GTP_EFTU"/>
    <property type="match status" value="1"/>
</dbReference>
<keyword evidence="5" id="KW-1185">Reference proteome</keyword>
<dbReference type="GO" id="GO:0003924">
    <property type="term" value="F:GTPase activity"/>
    <property type="evidence" value="ECO:0007669"/>
    <property type="project" value="InterPro"/>
</dbReference>
<protein>
    <recommendedName>
        <fullName evidence="3">Tr-type G domain-containing protein</fullName>
    </recommendedName>
</protein>
<reference evidence="4" key="3">
    <citation type="journal article" date="2017" name="Nature">
        <title>Genome sequence of the progenitor of the wheat D genome Aegilops tauschii.</title>
        <authorList>
            <person name="Luo M.C."/>
            <person name="Gu Y.Q."/>
            <person name="Puiu D."/>
            <person name="Wang H."/>
            <person name="Twardziok S.O."/>
            <person name="Deal K.R."/>
            <person name="Huo N."/>
            <person name="Zhu T."/>
            <person name="Wang L."/>
            <person name="Wang Y."/>
            <person name="McGuire P.E."/>
            <person name="Liu S."/>
            <person name="Long H."/>
            <person name="Ramasamy R.K."/>
            <person name="Rodriguez J.C."/>
            <person name="Van S.L."/>
            <person name="Yuan L."/>
            <person name="Wang Z."/>
            <person name="Xia Z."/>
            <person name="Xiao L."/>
            <person name="Anderson O.D."/>
            <person name="Ouyang S."/>
            <person name="Liang Y."/>
            <person name="Zimin A.V."/>
            <person name="Pertea G."/>
            <person name="Qi P."/>
            <person name="Bennetzen J.L."/>
            <person name="Dai X."/>
            <person name="Dawson M.W."/>
            <person name="Muller H.G."/>
            <person name="Kugler K."/>
            <person name="Rivarola-Duarte L."/>
            <person name="Spannagl M."/>
            <person name="Mayer K.F.X."/>
            <person name="Lu F.H."/>
            <person name="Bevan M.W."/>
            <person name="Leroy P."/>
            <person name="Li P."/>
            <person name="You F.M."/>
            <person name="Sun Q."/>
            <person name="Liu Z."/>
            <person name="Lyons E."/>
            <person name="Wicker T."/>
            <person name="Salzberg S.L."/>
            <person name="Devos K.M."/>
            <person name="Dvorak J."/>
        </authorList>
    </citation>
    <scope>NUCLEOTIDE SEQUENCE [LARGE SCALE GENOMIC DNA]</scope>
    <source>
        <strain evidence="4">cv. AL8/78</strain>
    </source>
</reference>
<dbReference type="Gramene" id="AET2Gv20733900.3">
    <property type="protein sequence ID" value="AET2Gv20733900.3"/>
    <property type="gene ID" value="AET2Gv20733900"/>
</dbReference>
<evidence type="ECO:0000313" key="5">
    <source>
        <dbReference type="Proteomes" id="UP000015105"/>
    </source>
</evidence>
<organism evidence="4 5">
    <name type="scientific">Aegilops tauschii subsp. strangulata</name>
    <name type="common">Goatgrass</name>
    <dbReference type="NCBI Taxonomy" id="200361"/>
    <lineage>
        <taxon>Eukaryota</taxon>
        <taxon>Viridiplantae</taxon>
        <taxon>Streptophyta</taxon>
        <taxon>Embryophyta</taxon>
        <taxon>Tracheophyta</taxon>
        <taxon>Spermatophyta</taxon>
        <taxon>Magnoliopsida</taxon>
        <taxon>Liliopsida</taxon>
        <taxon>Poales</taxon>
        <taxon>Poaceae</taxon>
        <taxon>BOP clade</taxon>
        <taxon>Pooideae</taxon>
        <taxon>Triticodae</taxon>
        <taxon>Triticeae</taxon>
        <taxon>Triticinae</taxon>
        <taxon>Aegilops</taxon>
    </lineage>
</organism>
<reference evidence="4" key="5">
    <citation type="journal article" date="2021" name="G3 (Bethesda)">
        <title>Aegilops tauschii genome assembly Aet v5.0 features greater sequence contiguity and improved annotation.</title>
        <authorList>
            <person name="Wang L."/>
            <person name="Zhu T."/>
            <person name="Rodriguez J.C."/>
            <person name="Deal K.R."/>
            <person name="Dubcovsky J."/>
            <person name="McGuire P.E."/>
            <person name="Lux T."/>
            <person name="Spannagl M."/>
            <person name="Mayer K.F.X."/>
            <person name="Baldrich P."/>
            <person name="Meyers B.C."/>
            <person name="Huo N."/>
            <person name="Gu Y.Q."/>
            <person name="Zhou H."/>
            <person name="Devos K.M."/>
            <person name="Bennetzen J.L."/>
            <person name="Unver T."/>
            <person name="Budak H."/>
            <person name="Gulick P.J."/>
            <person name="Galiba G."/>
            <person name="Kalapos B."/>
            <person name="Nelson D.R."/>
            <person name="Li P."/>
            <person name="You F.M."/>
            <person name="Luo M.C."/>
            <person name="Dvorak J."/>
        </authorList>
    </citation>
    <scope>NUCLEOTIDE SEQUENCE [LARGE SCALE GENOMIC DNA]</scope>
    <source>
        <strain evidence="4">cv. AL8/78</strain>
    </source>
</reference>
<dbReference type="EnsemblPlants" id="AET2Gv20733900.3">
    <property type="protein sequence ID" value="AET2Gv20733900.3"/>
    <property type="gene ID" value="AET2Gv20733900"/>
</dbReference>
<reference evidence="5" key="2">
    <citation type="journal article" date="2017" name="Nat. Plants">
        <title>The Aegilops tauschii genome reveals multiple impacts of transposons.</title>
        <authorList>
            <person name="Zhao G."/>
            <person name="Zou C."/>
            <person name="Li K."/>
            <person name="Wang K."/>
            <person name="Li T."/>
            <person name="Gao L."/>
            <person name="Zhang X."/>
            <person name="Wang H."/>
            <person name="Yang Z."/>
            <person name="Liu X."/>
            <person name="Jiang W."/>
            <person name="Mao L."/>
            <person name="Kong X."/>
            <person name="Jiao Y."/>
            <person name="Jia J."/>
        </authorList>
    </citation>
    <scope>NUCLEOTIDE SEQUENCE [LARGE SCALE GENOMIC DNA]</scope>
    <source>
        <strain evidence="5">cv. AL8/78</strain>
    </source>
</reference>
<dbReference type="GO" id="GO:0005525">
    <property type="term" value="F:GTP binding"/>
    <property type="evidence" value="ECO:0007669"/>
    <property type="project" value="UniProtKB-KW"/>
</dbReference>